<evidence type="ECO:0000313" key="5">
    <source>
        <dbReference type="EMBL" id="VDO43517.1"/>
    </source>
</evidence>
<dbReference type="SUPFAM" id="SSF50044">
    <property type="entry name" value="SH3-domain"/>
    <property type="match status" value="1"/>
</dbReference>
<dbReference type="GO" id="GO:0035023">
    <property type="term" value="P:regulation of Rho protein signal transduction"/>
    <property type="evidence" value="ECO:0007669"/>
    <property type="project" value="TreeGrafter"/>
</dbReference>
<dbReference type="GO" id="GO:0007266">
    <property type="term" value="P:Rho protein signal transduction"/>
    <property type="evidence" value="ECO:0007669"/>
    <property type="project" value="TreeGrafter"/>
</dbReference>
<dbReference type="GO" id="GO:0003779">
    <property type="term" value="F:actin binding"/>
    <property type="evidence" value="ECO:0007669"/>
    <property type="project" value="TreeGrafter"/>
</dbReference>
<feature type="compositionally biased region" description="Basic and acidic residues" evidence="3">
    <location>
        <begin position="227"/>
        <end position="242"/>
    </location>
</feature>
<dbReference type="STRING" id="387005.A0A183HDJ1"/>
<evidence type="ECO:0000256" key="1">
    <source>
        <dbReference type="ARBA" id="ARBA00022443"/>
    </source>
</evidence>
<dbReference type="WBParaSite" id="OFLC_0000555201-mRNA-1">
    <property type="protein sequence ID" value="OFLC_0000555201-mRNA-1"/>
    <property type="gene ID" value="OFLC_0000555201"/>
</dbReference>
<dbReference type="InterPro" id="IPR001452">
    <property type="entry name" value="SH3_domain"/>
</dbReference>
<dbReference type="PANTHER" id="PTHR12287">
    <property type="entry name" value="EPIDERMAL GROWTH FACTOR RECEPTOR KINASE SUBSTRATE EPS8-RELATED PROTEIN"/>
    <property type="match status" value="1"/>
</dbReference>
<dbReference type="GO" id="GO:0005886">
    <property type="term" value="C:plasma membrane"/>
    <property type="evidence" value="ECO:0007669"/>
    <property type="project" value="TreeGrafter"/>
</dbReference>
<dbReference type="AlphaFoldDB" id="A0A183HDJ1"/>
<gene>
    <name evidence="5" type="ORF">OFLC_LOCUS5553</name>
</gene>
<feature type="domain" description="SH3" evidence="4">
    <location>
        <begin position="119"/>
        <end position="178"/>
    </location>
</feature>
<dbReference type="InterPro" id="IPR036028">
    <property type="entry name" value="SH3-like_dom_sf"/>
</dbReference>
<protein>
    <submittedName>
        <fullName evidence="7">SH3 domain-containing protein</fullName>
    </submittedName>
</protein>
<name>A0A183HDJ1_9BILA</name>
<sequence>MDLDHMSLEKERLDFEREKIAERERRLIEDERRILQEKQRLAAEKEMMAQEAEQRSVGSSYTARQNETSRQPSPAMSRRPLYQSQFNENEQQHLTPSFAPILQDQSPRQRAFLDDIIARHGKLVQVTHTRVAQNPKELTVSQNEFLEVLNDNKNWWECKNVHHRVGYVPHTILSVVSVDRSSPQSLPPQDPTLHVDRKSSQGNAAAHRGASLSLSPRPGIMSDDAPEYIKQRQGKRGEFRYF</sequence>
<dbReference type="Pfam" id="PF07653">
    <property type="entry name" value="SH3_2"/>
    <property type="match status" value="1"/>
</dbReference>
<proteinExistence type="predicted"/>
<feature type="compositionally biased region" description="Polar residues" evidence="3">
    <location>
        <begin position="56"/>
        <end position="74"/>
    </location>
</feature>
<accession>A0A183HDJ1</accession>
<dbReference type="PROSITE" id="PS50002">
    <property type="entry name" value="SH3"/>
    <property type="match status" value="1"/>
</dbReference>
<dbReference type="Proteomes" id="UP000267606">
    <property type="component" value="Unassembled WGS sequence"/>
</dbReference>
<keyword evidence="1 2" id="KW-0728">SH3 domain</keyword>
<dbReference type="EMBL" id="UZAJ01004833">
    <property type="protein sequence ID" value="VDO43517.1"/>
    <property type="molecule type" value="Genomic_DNA"/>
</dbReference>
<evidence type="ECO:0000256" key="3">
    <source>
        <dbReference type="SAM" id="MobiDB-lite"/>
    </source>
</evidence>
<keyword evidence="6" id="KW-1185">Reference proteome</keyword>
<evidence type="ECO:0000313" key="6">
    <source>
        <dbReference type="Proteomes" id="UP000267606"/>
    </source>
</evidence>
<dbReference type="Gene3D" id="2.30.30.40">
    <property type="entry name" value="SH3 Domains"/>
    <property type="match status" value="1"/>
</dbReference>
<organism evidence="7">
    <name type="scientific">Onchocerca flexuosa</name>
    <dbReference type="NCBI Taxonomy" id="387005"/>
    <lineage>
        <taxon>Eukaryota</taxon>
        <taxon>Metazoa</taxon>
        <taxon>Ecdysozoa</taxon>
        <taxon>Nematoda</taxon>
        <taxon>Chromadorea</taxon>
        <taxon>Rhabditida</taxon>
        <taxon>Spirurina</taxon>
        <taxon>Spiruromorpha</taxon>
        <taxon>Filarioidea</taxon>
        <taxon>Onchocercidae</taxon>
        <taxon>Onchocerca</taxon>
    </lineage>
</organism>
<dbReference type="SMART" id="SM00326">
    <property type="entry name" value="SH3"/>
    <property type="match status" value="1"/>
</dbReference>
<feature type="region of interest" description="Disordered" evidence="3">
    <location>
        <begin position="42"/>
        <end position="78"/>
    </location>
</feature>
<reference evidence="5 6" key="2">
    <citation type="submission" date="2018-11" db="EMBL/GenBank/DDBJ databases">
        <authorList>
            <consortium name="Pathogen Informatics"/>
        </authorList>
    </citation>
    <scope>NUCLEOTIDE SEQUENCE [LARGE SCALE GENOMIC DNA]</scope>
</reference>
<dbReference type="PANTHER" id="PTHR12287:SF23">
    <property type="entry name" value="AROUSER, ISOFORM A-RELATED"/>
    <property type="match status" value="1"/>
</dbReference>
<evidence type="ECO:0000256" key="2">
    <source>
        <dbReference type="PROSITE-ProRule" id="PRU00192"/>
    </source>
</evidence>
<evidence type="ECO:0000313" key="7">
    <source>
        <dbReference type="WBParaSite" id="OFLC_0000555201-mRNA-1"/>
    </source>
</evidence>
<dbReference type="InterPro" id="IPR039801">
    <property type="entry name" value="EPS8-like"/>
</dbReference>
<feature type="region of interest" description="Disordered" evidence="3">
    <location>
        <begin position="180"/>
        <end position="242"/>
    </location>
</feature>
<reference evidence="7" key="1">
    <citation type="submission" date="2016-06" db="UniProtKB">
        <authorList>
            <consortium name="WormBaseParasite"/>
        </authorList>
    </citation>
    <scope>IDENTIFICATION</scope>
</reference>
<evidence type="ECO:0000259" key="4">
    <source>
        <dbReference type="PROSITE" id="PS50002"/>
    </source>
</evidence>
<feature type="compositionally biased region" description="Basic and acidic residues" evidence="3">
    <location>
        <begin position="42"/>
        <end position="54"/>
    </location>
</feature>